<dbReference type="EMBL" id="AP012338">
    <property type="protein sequence ID" value="BAM03779.1"/>
    <property type="molecule type" value="Genomic_DNA"/>
</dbReference>
<feature type="region of interest" description="Disordered" evidence="1">
    <location>
        <begin position="47"/>
        <end position="129"/>
    </location>
</feature>
<evidence type="ECO:0000256" key="1">
    <source>
        <dbReference type="SAM" id="MobiDB-lite"/>
    </source>
</evidence>
<evidence type="ECO:0000313" key="4">
    <source>
        <dbReference type="Proteomes" id="UP000007881"/>
    </source>
</evidence>
<accession>I0IEU1</accession>
<evidence type="ECO:0000256" key="2">
    <source>
        <dbReference type="SAM" id="Phobius"/>
    </source>
</evidence>
<feature type="compositionally biased region" description="Polar residues" evidence="1">
    <location>
        <begin position="76"/>
        <end position="92"/>
    </location>
</feature>
<sequence length="377" mass="40103">MRHHRPEPAPIPTQRGASSFTPPAFRIGARGLRAAAAFVRRFASATRRGLLDAADRPAPPRPAEERGGSRPVRAQASRTPEPQRVSTPQKEPQATPAAQVIGRIGPVEQPPARRAAGPEPTPPAEGPGPLARGLAAARTAWSDRFGEVWWVGSTEPLTLHLPRGATVLVMAGVVGIIVMAFAVGRRSGRADAVVATPLTPAQRLLATLEPASDARGVPGIDAGGSVPGGAETPAGDAGPEGVLQAGTQEADGPRLQARYDAGLDPRVDGRNYLVYMTATRSECLRLADFLNERGVTPIVMRSGRSVETADGDGKPLVLPLYWVVDVGQGFSRAEYVRGEHRAFHEERMELGRAWKRHNGGRGSDLSDMQFYAYLADS</sequence>
<keyword evidence="2" id="KW-1133">Transmembrane helix</keyword>
<keyword evidence="2" id="KW-0472">Membrane</keyword>
<feature type="transmembrane region" description="Helical" evidence="2">
    <location>
        <begin position="164"/>
        <end position="183"/>
    </location>
</feature>
<protein>
    <submittedName>
        <fullName evidence="3">Uncharacterized protein</fullName>
    </submittedName>
</protein>
<keyword evidence="4" id="KW-1185">Reference proteome</keyword>
<dbReference type="STRING" id="1142394.PSMK_16200"/>
<dbReference type="Proteomes" id="UP000007881">
    <property type="component" value="Chromosome"/>
</dbReference>
<gene>
    <name evidence="3" type="ordered locus">PSMK_16200</name>
</gene>
<keyword evidence="2" id="KW-0812">Transmembrane</keyword>
<dbReference type="HOGENOM" id="CLU_733319_0_0_0"/>
<evidence type="ECO:0000313" key="3">
    <source>
        <dbReference type="EMBL" id="BAM03779.1"/>
    </source>
</evidence>
<proteinExistence type="predicted"/>
<dbReference type="AlphaFoldDB" id="I0IEU1"/>
<feature type="region of interest" description="Disordered" evidence="1">
    <location>
        <begin position="216"/>
        <end position="237"/>
    </location>
</feature>
<feature type="region of interest" description="Disordered" evidence="1">
    <location>
        <begin position="1"/>
        <end position="24"/>
    </location>
</feature>
<name>I0IEU1_PHYMF</name>
<organism evidence="3 4">
    <name type="scientific">Phycisphaera mikurensis (strain NBRC 102666 / KCTC 22515 / FYK2301M01)</name>
    <dbReference type="NCBI Taxonomy" id="1142394"/>
    <lineage>
        <taxon>Bacteria</taxon>
        <taxon>Pseudomonadati</taxon>
        <taxon>Planctomycetota</taxon>
        <taxon>Phycisphaerae</taxon>
        <taxon>Phycisphaerales</taxon>
        <taxon>Phycisphaeraceae</taxon>
        <taxon>Phycisphaera</taxon>
    </lineage>
</organism>
<dbReference type="KEGG" id="phm:PSMK_16200"/>
<reference evidence="3 4" key="1">
    <citation type="submission" date="2012-02" db="EMBL/GenBank/DDBJ databases">
        <title>Complete genome sequence of Phycisphaera mikurensis NBRC 102666.</title>
        <authorList>
            <person name="Ankai A."/>
            <person name="Hosoyama A."/>
            <person name="Terui Y."/>
            <person name="Sekine M."/>
            <person name="Fukai R."/>
            <person name="Kato Y."/>
            <person name="Nakamura S."/>
            <person name="Yamada-Narita S."/>
            <person name="Kawakoshi A."/>
            <person name="Fukunaga Y."/>
            <person name="Yamazaki S."/>
            <person name="Fujita N."/>
        </authorList>
    </citation>
    <scope>NUCLEOTIDE SEQUENCE [LARGE SCALE GENOMIC DNA]</scope>
    <source>
        <strain evidence="4">NBRC 102666 / KCTC 22515 / FYK2301M01</strain>
    </source>
</reference>